<dbReference type="PANTHER" id="PTHR30419:SF8">
    <property type="entry name" value="NITROGEN ASSIMILATION TRANSCRIPTIONAL ACTIVATOR-RELATED"/>
    <property type="match status" value="1"/>
</dbReference>
<reference evidence="7" key="1">
    <citation type="submission" date="2023-07" db="EMBL/GenBank/DDBJ databases">
        <title>Verminephrobacter genomes.</title>
        <authorList>
            <person name="Lund M.B."/>
        </authorList>
    </citation>
    <scope>NUCLEOTIDE SEQUENCE [LARGE SCALE GENOMIC DNA]</scope>
    <source>
        <strain evidence="7">AtM5-05</strain>
    </source>
</reference>
<keyword evidence="2" id="KW-0805">Transcription regulation</keyword>
<sequence>MPDHRHPLVSQLFNRLRMRQLALVLAFAEHGTLRRAAAELGMSQPAATKMIQELESALGQRLFAREGRGQRLTPAGERVLDFFQGMRGSMESMVRELEELQLGNAGRVSVGCIMAPLPTWLNPAIIALNKAYPRVTIQVTLDTSDQLVELLEDGSIDIAIGRVAPGHGAQFCFHPLDNESLAVVVGVGHPLAKRKQVAFASLLEYSWILQPPGSPLREVLEQEFRALQAPLPRGLIETASILCTMRLIADTTMIAVLPLSVVTVYAQHHLLKILPCQIKHKMGAFGSITRQDRPLSEAARYFLSALHRSQAAAAGA</sequence>
<proteinExistence type="inferred from homology"/>
<dbReference type="Pfam" id="PF00126">
    <property type="entry name" value="HTH_1"/>
    <property type="match status" value="1"/>
</dbReference>
<dbReference type="PROSITE" id="PS50931">
    <property type="entry name" value="HTH_LYSR"/>
    <property type="match status" value="1"/>
</dbReference>
<feature type="domain" description="HTH lysR-type" evidence="5">
    <location>
        <begin position="16"/>
        <end position="73"/>
    </location>
</feature>
<accession>A0ABT3KWH7</accession>
<keyword evidence="4" id="KW-0804">Transcription</keyword>
<dbReference type="SUPFAM" id="SSF53850">
    <property type="entry name" value="Periplasmic binding protein-like II"/>
    <property type="match status" value="1"/>
</dbReference>
<name>A0ABT3KWH7_9BURK</name>
<evidence type="ECO:0000313" key="7">
    <source>
        <dbReference type="Proteomes" id="UP001208935"/>
    </source>
</evidence>
<protein>
    <submittedName>
        <fullName evidence="6">LysR family transcriptional regulator</fullName>
    </submittedName>
</protein>
<comment type="caution">
    <text evidence="6">The sequence shown here is derived from an EMBL/GenBank/DDBJ whole genome shotgun (WGS) entry which is preliminary data.</text>
</comment>
<dbReference type="Gene3D" id="3.40.190.290">
    <property type="match status" value="1"/>
</dbReference>
<comment type="similarity">
    <text evidence="1">Belongs to the LysR transcriptional regulatory family.</text>
</comment>
<dbReference type="PANTHER" id="PTHR30419">
    <property type="entry name" value="HTH-TYPE TRANSCRIPTIONAL REGULATOR YBHD"/>
    <property type="match status" value="1"/>
</dbReference>
<evidence type="ECO:0000256" key="3">
    <source>
        <dbReference type="ARBA" id="ARBA00023125"/>
    </source>
</evidence>
<evidence type="ECO:0000256" key="4">
    <source>
        <dbReference type="ARBA" id="ARBA00023163"/>
    </source>
</evidence>
<gene>
    <name evidence="6" type="ORF">D5039_16555</name>
</gene>
<dbReference type="InterPro" id="IPR005119">
    <property type="entry name" value="LysR_subst-bd"/>
</dbReference>
<evidence type="ECO:0000313" key="6">
    <source>
        <dbReference type="EMBL" id="MCW5322698.1"/>
    </source>
</evidence>
<dbReference type="Proteomes" id="UP001208935">
    <property type="component" value="Unassembled WGS sequence"/>
</dbReference>
<dbReference type="InterPro" id="IPR050950">
    <property type="entry name" value="HTH-type_LysR_regulators"/>
</dbReference>
<dbReference type="PRINTS" id="PR00039">
    <property type="entry name" value="HTHLYSR"/>
</dbReference>
<dbReference type="InterPro" id="IPR000847">
    <property type="entry name" value="LysR_HTH_N"/>
</dbReference>
<dbReference type="Pfam" id="PF03466">
    <property type="entry name" value="LysR_substrate"/>
    <property type="match status" value="1"/>
</dbReference>
<dbReference type="InterPro" id="IPR036388">
    <property type="entry name" value="WH-like_DNA-bd_sf"/>
</dbReference>
<dbReference type="RefSeq" id="WP_265282861.1">
    <property type="nucleotide sequence ID" value="NZ_QZCW01000003.1"/>
</dbReference>
<evidence type="ECO:0000256" key="1">
    <source>
        <dbReference type="ARBA" id="ARBA00009437"/>
    </source>
</evidence>
<dbReference type="SUPFAM" id="SSF46785">
    <property type="entry name" value="Winged helix' DNA-binding domain"/>
    <property type="match status" value="1"/>
</dbReference>
<keyword evidence="7" id="KW-1185">Reference proteome</keyword>
<dbReference type="Gene3D" id="1.10.10.10">
    <property type="entry name" value="Winged helix-like DNA-binding domain superfamily/Winged helix DNA-binding domain"/>
    <property type="match status" value="1"/>
</dbReference>
<evidence type="ECO:0000256" key="2">
    <source>
        <dbReference type="ARBA" id="ARBA00023015"/>
    </source>
</evidence>
<dbReference type="InterPro" id="IPR036390">
    <property type="entry name" value="WH_DNA-bd_sf"/>
</dbReference>
<keyword evidence="3" id="KW-0238">DNA-binding</keyword>
<dbReference type="EMBL" id="QZCW01000003">
    <property type="protein sequence ID" value="MCW5322698.1"/>
    <property type="molecule type" value="Genomic_DNA"/>
</dbReference>
<organism evidence="6 7">
    <name type="scientific">Verminephrobacter aporrectodeae subsp. tuberculatae</name>
    <dbReference type="NCBI Taxonomy" id="1110392"/>
    <lineage>
        <taxon>Bacteria</taxon>
        <taxon>Pseudomonadati</taxon>
        <taxon>Pseudomonadota</taxon>
        <taxon>Betaproteobacteria</taxon>
        <taxon>Burkholderiales</taxon>
        <taxon>Comamonadaceae</taxon>
        <taxon>Verminephrobacter</taxon>
    </lineage>
</organism>
<evidence type="ECO:0000259" key="5">
    <source>
        <dbReference type="PROSITE" id="PS50931"/>
    </source>
</evidence>